<feature type="region of interest" description="Disordered" evidence="1">
    <location>
        <begin position="269"/>
        <end position="418"/>
    </location>
</feature>
<keyword evidence="3" id="KW-1185">Reference proteome</keyword>
<proteinExistence type="predicted"/>
<organism evidence="2 3">
    <name type="scientific">Caenorhabditis japonica</name>
    <dbReference type="NCBI Taxonomy" id="281687"/>
    <lineage>
        <taxon>Eukaryota</taxon>
        <taxon>Metazoa</taxon>
        <taxon>Ecdysozoa</taxon>
        <taxon>Nematoda</taxon>
        <taxon>Chromadorea</taxon>
        <taxon>Rhabditida</taxon>
        <taxon>Rhabditina</taxon>
        <taxon>Rhabditomorpha</taxon>
        <taxon>Rhabditoidea</taxon>
        <taxon>Rhabditidae</taxon>
        <taxon>Peloderinae</taxon>
        <taxon>Caenorhabditis</taxon>
    </lineage>
</organism>
<evidence type="ECO:0000313" key="2">
    <source>
        <dbReference type="EnsemblMetazoa" id="CJA20303.1"/>
    </source>
</evidence>
<dbReference type="Proteomes" id="UP000005237">
    <property type="component" value="Unassembled WGS sequence"/>
</dbReference>
<sequence>MAQPSHLSQDTVIDKSVGPIKVRVKKFEKERATMAFTDVLPRAELNIPPETHLVKRLADSDSAKLQNLTISKQPQGNSASPSGELVNPSFSDKSEVAAPVSGKSRRIPVVHTEESTLEKKLEDTPARVVAARSQSCGKASAFPQEDIIVASQSNVAPERNAQHLSINVIVKSDSQQAAAAANKRGTTRSSSPNRRITRAMSASQQPRVNVFAMKCAATIQIFPEPARKISTHLCATSKITFRPRQEVLDSNPDASLNEIIDSLRAQYENQYESSSSPGNQMAHPEEQNKCPAHDDQSTSTLLPSRTSSTASSEAPADDRRKPLCDSPAPLLEASAVTPANTVSTERSHNPPPVSIPIIETGHPSATFSSLYPASSEAIDNRQQPDNEPDNDYDIEIDVSDPEECSPPPPEDSMQEVSDPLEPDFAAPIIIQGVQVPAKQKRHPFDDLARSSERSKPIEEPNIPELTPVEADPKQVVAIPVTRLQSSSTTHISDFLPFCHSFTKQSQPTADRFYDSSTSFHNPSGKSHQVALTTLKNFGCSRSSDRLGSLKDIIDERFVRSQEGALDEHNFGTSHGSTLTEQTISSHIVAYSRDICHSFTSDSPDILDVPQNFANTGDTPSPGKFHRATILTRKLNSFTAAQHQSRRN</sequence>
<reference evidence="3" key="1">
    <citation type="submission" date="2010-08" db="EMBL/GenBank/DDBJ databases">
        <authorList>
            <consortium name="Caenorhabditis japonica Sequencing Consortium"/>
            <person name="Wilson R.K."/>
        </authorList>
    </citation>
    <scope>NUCLEOTIDE SEQUENCE [LARGE SCALE GENOMIC DNA]</scope>
    <source>
        <strain evidence="3">DF5081</strain>
    </source>
</reference>
<dbReference type="AlphaFoldDB" id="A0A8R1E440"/>
<feature type="compositionally biased region" description="Basic and acidic residues" evidence="1">
    <location>
        <begin position="442"/>
        <end position="458"/>
    </location>
</feature>
<feature type="compositionally biased region" description="Polar residues" evidence="1">
    <location>
        <begin position="363"/>
        <end position="372"/>
    </location>
</feature>
<dbReference type="EnsemblMetazoa" id="CJA20303.1">
    <property type="protein sequence ID" value="CJA20303.1"/>
    <property type="gene ID" value="WBGene00175875"/>
</dbReference>
<evidence type="ECO:0000313" key="3">
    <source>
        <dbReference type="Proteomes" id="UP000005237"/>
    </source>
</evidence>
<feature type="compositionally biased region" description="Basic and acidic residues" evidence="1">
    <location>
        <begin position="283"/>
        <end position="296"/>
    </location>
</feature>
<feature type="compositionally biased region" description="Acidic residues" evidence="1">
    <location>
        <begin position="386"/>
        <end position="403"/>
    </location>
</feature>
<accession>A0A8R1E440</accession>
<feature type="region of interest" description="Disordered" evidence="1">
    <location>
        <begin position="70"/>
        <end position="103"/>
    </location>
</feature>
<feature type="region of interest" description="Disordered" evidence="1">
    <location>
        <begin position="180"/>
        <end position="203"/>
    </location>
</feature>
<feature type="compositionally biased region" description="Low complexity" evidence="1">
    <location>
        <begin position="297"/>
        <end position="312"/>
    </location>
</feature>
<feature type="compositionally biased region" description="Polar residues" evidence="1">
    <location>
        <begin position="269"/>
        <end position="279"/>
    </location>
</feature>
<protein>
    <submittedName>
        <fullName evidence="2">Uncharacterized protein</fullName>
    </submittedName>
</protein>
<feature type="compositionally biased region" description="Polar residues" evidence="1">
    <location>
        <begin position="70"/>
        <end position="81"/>
    </location>
</feature>
<name>A0A8R1E440_CAEJA</name>
<reference evidence="2" key="2">
    <citation type="submission" date="2022-06" db="UniProtKB">
        <authorList>
            <consortium name="EnsemblMetazoa"/>
        </authorList>
    </citation>
    <scope>IDENTIFICATION</scope>
    <source>
        <strain evidence="2">DF5081</strain>
    </source>
</reference>
<feature type="compositionally biased region" description="Polar residues" evidence="1">
    <location>
        <begin position="187"/>
        <end position="203"/>
    </location>
</feature>
<feature type="region of interest" description="Disordered" evidence="1">
    <location>
        <begin position="436"/>
        <end position="465"/>
    </location>
</feature>
<evidence type="ECO:0000256" key="1">
    <source>
        <dbReference type="SAM" id="MobiDB-lite"/>
    </source>
</evidence>